<dbReference type="AlphaFoldDB" id="A0A087SC02"/>
<dbReference type="EMBL" id="KL662089">
    <property type="protein sequence ID" value="KFM23256.1"/>
    <property type="molecule type" value="Genomic_DNA"/>
</dbReference>
<reference evidence="1 2" key="1">
    <citation type="journal article" date="2014" name="BMC Genomics">
        <title>Oil accumulation mechanisms of the oleaginous microalga Chlorella protothecoides revealed through its genome, transcriptomes, and proteomes.</title>
        <authorList>
            <person name="Gao C."/>
            <person name="Wang Y."/>
            <person name="Shen Y."/>
            <person name="Yan D."/>
            <person name="He X."/>
            <person name="Dai J."/>
            <person name="Wu Q."/>
        </authorList>
    </citation>
    <scope>NUCLEOTIDE SEQUENCE [LARGE SCALE GENOMIC DNA]</scope>
    <source>
        <strain evidence="1 2">0710</strain>
    </source>
</reference>
<protein>
    <submittedName>
        <fullName evidence="1">Uncharacterized protein</fullName>
    </submittedName>
</protein>
<evidence type="ECO:0000313" key="1">
    <source>
        <dbReference type="EMBL" id="KFM23256.1"/>
    </source>
</evidence>
<name>A0A087SC02_AUXPR</name>
<gene>
    <name evidence="1" type="ORF">F751_3447</name>
</gene>
<dbReference type="Proteomes" id="UP000028924">
    <property type="component" value="Unassembled WGS sequence"/>
</dbReference>
<evidence type="ECO:0000313" key="2">
    <source>
        <dbReference type="Proteomes" id="UP000028924"/>
    </source>
</evidence>
<accession>A0A087SC02</accession>
<dbReference type="GeneID" id="23614838"/>
<organism evidence="1 2">
    <name type="scientific">Auxenochlorella protothecoides</name>
    <name type="common">Green microalga</name>
    <name type="synonym">Chlorella protothecoides</name>
    <dbReference type="NCBI Taxonomy" id="3075"/>
    <lineage>
        <taxon>Eukaryota</taxon>
        <taxon>Viridiplantae</taxon>
        <taxon>Chlorophyta</taxon>
        <taxon>core chlorophytes</taxon>
        <taxon>Trebouxiophyceae</taxon>
        <taxon>Chlorellales</taxon>
        <taxon>Chlorellaceae</taxon>
        <taxon>Auxenochlorella</taxon>
    </lineage>
</organism>
<dbReference type="KEGG" id="apro:F751_3447"/>
<proteinExistence type="predicted"/>
<keyword evidence="2" id="KW-1185">Reference proteome</keyword>
<sequence>MDQGWLSYRCTPLLPSTPRLRTSASLEPCTLSLGNPRNPPCSPFSGFCLNTVRGAWLGCCRRATTGHLRGRVSCRARSTLTREPAIGPALLPFPHLNAYPPCPPLPGFREAVEAALSRGLLSQNRYSADSPLRSAPTL</sequence>
<dbReference type="RefSeq" id="XP_011396126.1">
    <property type="nucleotide sequence ID" value="XM_011397824.1"/>
</dbReference>